<sequence>MPPMAAAEEKQHYAALMEDILAFQEEGQVVVLGDFNARVGSATTNSDVIGRFGEAHTNANGQRLIQLLLGTNDFRPAELTQAAVTLFEDTLLCSAREVLGLKRCVQVRRHAWWTPELRLLIDRRRAVYVEARAAQERGLETWPTLHGCVERLRNHKAGTEEGIVNEMLKYGGPALLDMLAGLVETLWTTELVPVPWRSGDIVNIFKKGDKKDPGNYRGITLLNVVGKLYTKGLPARTFTWGQTEIPRVLQYKHLGVIVTPDGRQDTHIKHVITQGNARVLQMGKLLRDKHLSGRFGGAAFELSQRHCEAKVAA</sequence>
<dbReference type="Proteomes" id="UP001497392">
    <property type="component" value="Unassembled WGS sequence"/>
</dbReference>
<gene>
    <name evidence="1" type="primary">g7460</name>
    <name evidence="1" type="ORF">VP750_LOCUS6387</name>
</gene>
<evidence type="ECO:0000313" key="2">
    <source>
        <dbReference type="Proteomes" id="UP001497392"/>
    </source>
</evidence>
<comment type="caution">
    <text evidence="1">The sequence shown here is derived from an EMBL/GenBank/DDBJ whole genome shotgun (WGS) entry which is preliminary data.</text>
</comment>
<organism evidence="1 2">
    <name type="scientific">Coccomyxa viridis</name>
    <dbReference type="NCBI Taxonomy" id="1274662"/>
    <lineage>
        <taxon>Eukaryota</taxon>
        <taxon>Viridiplantae</taxon>
        <taxon>Chlorophyta</taxon>
        <taxon>core chlorophytes</taxon>
        <taxon>Trebouxiophyceae</taxon>
        <taxon>Trebouxiophyceae incertae sedis</taxon>
        <taxon>Coccomyxaceae</taxon>
        <taxon>Coccomyxa</taxon>
    </lineage>
</organism>
<protein>
    <submittedName>
        <fullName evidence="1">G7460 protein</fullName>
    </submittedName>
</protein>
<evidence type="ECO:0000313" key="1">
    <source>
        <dbReference type="EMBL" id="CAL5224728.1"/>
    </source>
</evidence>
<name>A0ABP1G2U2_9CHLO</name>
<keyword evidence="2" id="KW-1185">Reference proteome</keyword>
<reference evidence="1 2" key="1">
    <citation type="submission" date="2024-06" db="EMBL/GenBank/DDBJ databases">
        <authorList>
            <person name="Kraege A."/>
            <person name="Thomma B."/>
        </authorList>
    </citation>
    <scope>NUCLEOTIDE SEQUENCE [LARGE SCALE GENOMIC DNA]</scope>
</reference>
<dbReference type="EMBL" id="CAXHTA020000011">
    <property type="protein sequence ID" value="CAL5224728.1"/>
    <property type="molecule type" value="Genomic_DNA"/>
</dbReference>
<proteinExistence type="predicted"/>
<accession>A0ABP1G2U2</accession>